<comment type="similarity">
    <text evidence="2">Belongs to the CRISPR system Cmr5 family.</text>
</comment>
<evidence type="ECO:0000256" key="4">
    <source>
        <dbReference type="ARBA" id="ARBA00023118"/>
    </source>
</evidence>
<dbReference type="GO" id="GO:0005737">
    <property type="term" value="C:cytoplasm"/>
    <property type="evidence" value="ECO:0007669"/>
    <property type="project" value="UniProtKB-SubCell"/>
</dbReference>
<dbReference type="EMBL" id="JAUSVL010000001">
    <property type="protein sequence ID" value="MDQ0289436.1"/>
    <property type="molecule type" value="Genomic_DNA"/>
</dbReference>
<sequence>MKNLEQIRAKNALLAAKESIKGKNDGEVVKKIPAMIQQNGFIGALAFAIEDEHDGKNADSGYAKTFRAIIKHLADRDIALYAGTDDLDAFASWLCSKQSDTLRVVTAEAMAYLSILRRFAKKGDDDANRN</sequence>
<dbReference type="Gene3D" id="1.10.520.30">
    <property type="entry name" value="AF1862-like domain"/>
    <property type="match status" value="1"/>
</dbReference>
<protein>
    <recommendedName>
        <fullName evidence="5">CRISPR type III-B/RAMP module-associated protein Cmr5</fullName>
    </recommendedName>
</protein>
<dbReference type="GO" id="GO:0051607">
    <property type="term" value="P:defense response to virus"/>
    <property type="evidence" value="ECO:0007669"/>
    <property type="project" value="UniProtKB-KW"/>
</dbReference>
<proteinExistence type="inferred from homology"/>
<evidence type="ECO:0000256" key="2">
    <source>
        <dbReference type="ARBA" id="ARBA00006161"/>
    </source>
</evidence>
<evidence type="ECO:0000313" key="7">
    <source>
        <dbReference type="Proteomes" id="UP001238163"/>
    </source>
</evidence>
<dbReference type="RefSeq" id="WP_307260861.1">
    <property type="nucleotide sequence ID" value="NZ_JAUSVL010000001.1"/>
</dbReference>
<dbReference type="NCBIfam" id="TIGR01881">
    <property type="entry name" value="cas_Cmr5"/>
    <property type="match status" value="1"/>
</dbReference>
<evidence type="ECO:0000256" key="1">
    <source>
        <dbReference type="ARBA" id="ARBA00004496"/>
    </source>
</evidence>
<gene>
    <name evidence="6" type="ORF">J3R75_001543</name>
</gene>
<comment type="subcellular location">
    <subcellularLocation>
        <location evidence="1">Cytoplasm</location>
    </subcellularLocation>
</comment>
<keyword evidence="4" id="KW-0051">Antiviral defense</keyword>
<name>A0AAE4ANB1_9BACT</name>
<organism evidence="6 7">
    <name type="scientific">Oligosphaera ethanolica</name>
    <dbReference type="NCBI Taxonomy" id="760260"/>
    <lineage>
        <taxon>Bacteria</taxon>
        <taxon>Pseudomonadati</taxon>
        <taxon>Lentisphaerota</taxon>
        <taxon>Oligosphaeria</taxon>
        <taxon>Oligosphaerales</taxon>
        <taxon>Oligosphaeraceae</taxon>
        <taxon>Oligosphaera</taxon>
    </lineage>
</organism>
<evidence type="ECO:0000256" key="3">
    <source>
        <dbReference type="ARBA" id="ARBA00022490"/>
    </source>
</evidence>
<accession>A0AAE4ANB1</accession>
<keyword evidence="3" id="KW-0963">Cytoplasm</keyword>
<keyword evidence="7" id="KW-1185">Reference proteome</keyword>
<reference evidence="6" key="1">
    <citation type="submission" date="2023-07" db="EMBL/GenBank/DDBJ databases">
        <title>Genomic Encyclopedia of Type Strains, Phase IV (KMG-IV): sequencing the most valuable type-strain genomes for metagenomic binning, comparative biology and taxonomic classification.</title>
        <authorList>
            <person name="Goeker M."/>
        </authorList>
    </citation>
    <scope>NUCLEOTIDE SEQUENCE</scope>
    <source>
        <strain evidence="6">DSM 24202</strain>
    </source>
</reference>
<dbReference type="InterPro" id="IPR010160">
    <property type="entry name" value="CRISPR-assoc_prot_Cmr5"/>
</dbReference>
<dbReference type="Pfam" id="PF09701">
    <property type="entry name" value="Cas_Cmr5"/>
    <property type="match status" value="1"/>
</dbReference>
<evidence type="ECO:0000256" key="5">
    <source>
        <dbReference type="ARBA" id="ARBA00030001"/>
    </source>
</evidence>
<comment type="caution">
    <text evidence="6">The sequence shown here is derived from an EMBL/GenBank/DDBJ whole genome shotgun (WGS) entry which is preliminary data.</text>
</comment>
<dbReference type="Proteomes" id="UP001238163">
    <property type="component" value="Unassembled WGS sequence"/>
</dbReference>
<dbReference type="InterPro" id="IPR023101">
    <property type="entry name" value="AF1862-like_dom_sf"/>
</dbReference>
<dbReference type="AlphaFoldDB" id="A0AAE4ANB1"/>
<dbReference type="SUPFAM" id="SSF158568">
    <property type="entry name" value="AF1862-like"/>
    <property type="match status" value="1"/>
</dbReference>
<evidence type="ECO:0000313" key="6">
    <source>
        <dbReference type="EMBL" id="MDQ0289436.1"/>
    </source>
</evidence>